<dbReference type="SMART" id="SM00915">
    <property type="entry name" value="Jacalin"/>
    <property type="match status" value="2"/>
</dbReference>
<dbReference type="Gene3D" id="2.100.10.30">
    <property type="entry name" value="Jacalin-like lectin domain"/>
    <property type="match status" value="2"/>
</dbReference>
<dbReference type="SUPFAM" id="SSF51101">
    <property type="entry name" value="Mannose-binding lectins"/>
    <property type="match status" value="2"/>
</dbReference>
<feature type="domain" description="Jacalin-type lectin" evidence="4">
    <location>
        <begin position="144"/>
        <end position="285"/>
    </location>
</feature>
<dbReference type="AlphaFoldDB" id="A0ABD1ANV9"/>
<evidence type="ECO:0000259" key="4">
    <source>
        <dbReference type="PROSITE" id="PS51752"/>
    </source>
</evidence>
<keyword evidence="3" id="KW-0677">Repeat</keyword>
<gene>
    <name evidence="5" type="ORF">V5N11_000798</name>
</gene>
<dbReference type="EMBL" id="JBANAX010000452">
    <property type="protein sequence ID" value="KAL1208357.1"/>
    <property type="molecule type" value="Genomic_DNA"/>
</dbReference>
<organism evidence="5 6">
    <name type="scientific">Cardamine amara subsp. amara</name>
    <dbReference type="NCBI Taxonomy" id="228776"/>
    <lineage>
        <taxon>Eukaryota</taxon>
        <taxon>Viridiplantae</taxon>
        <taxon>Streptophyta</taxon>
        <taxon>Embryophyta</taxon>
        <taxon>Tracheophyta</taxon>
        <taxon>Spermatophyta</taxon>
        <taxon>Magnoliopsida</taxon>
        <taxon>eudicotyledons</taxon>
        <taxon>Gunneridae</taxon>
        <taxon>Pentapetalae</taxon>
        <taxon>rosids</taxon>
        <taxon>malvids</taxon>
        <taxon>Brassicales</taxon>
        <taxon>Brassicaceae</taxon>
        <taxon>Cardamineae</taxon>
        <taxon>Cardamine</taxon>
    </lineage>
</organism>
<evidence type="ECO:0000313" key="6">
    <source>
        <dbReference type="Proteomes" id="UP001558713"/>
    </source>
</evidence>
<dbReference type="PROSITE" id="PS51752">
    <property type="entry name" value="JACALIN_LECTIN"/>
    <property type="match status" value="2"/>
</dbReference>
<evidence type="ECO:0000313" key="5">
    <source>
        <dbReference type="EMBL" id="KAL1208357.1"/>
    </source>
</evidence>
<proteinExistence type="inferred from homology"/>
<protein>
    <submittedName>
        <fullName evidence="5">Jacalin-related lectin 23</fullName>
    </submittedName>
</protein>
<dbReference type="InterPro" id="IPR001229">
    <property type="entry name" value="Jacalin-like_lectin_dom"/>
</dbReference>
<reference evidence="5 6" key="1">
    <citation type="submission" date="2024-04" db="EMBL/GenBank/DDBJ databases">
        <title>Genome assembly C_amara_ONT_v2.</title>
        <authorList>
            <person name="Yant L."/>
            <person name="Moore C."/>
            <person name="Slenker M."/>
        </authorList>
    </citation>
    <scope>NUCLEOTIDE SEQUENCE [LARGE SCALE GENOMIC DNA]</scope>
    <source>
        <tissue evidence="5">Leaf</tissue>
    </source>
</reference>
<evidence type="ECO:0000256" key="3">
    <source>
        <dbReference type="ARBA" id="ARBA00022737"/>
    </source>
</evidence>
<dbReference type="InterPro" id="IPR033734">
    <property type="entry name" value="Jacalin-like_lectin_dom_plant"/>
</dbReference>
<keyword evidence="6" id="KW-1185">Reference proteome</keyword>
<dbReference type="PANTHER" id="PTHR47293">
    <property type="entry name" value="JACALIN-RELATED LECTIN 3"/>
    <property type="match status" value="1"/>
</dbReference>
<keyword evidence="2" id="KW-0430">Lectin</keyword>
<dbReference type="Pfam" id="PF01419">
    <property type="entry name" value="Jacalin"/>
    <property type="match status" value="2"/>
</dbReference>
<dbReference type="FunFam" id="2.100.10.30:FF:000001">
    <property type="entry name" value="Jacalin-related lectin 33"/>
    <property type="match status" value="2"/>
</dbReference>
<dbReference type="InterPro" id="IPR036404">
    <property type="entry name" value="Jacalin-like_lectin_dom_sf"/>
</dbReference>
<comment type="caution">
    <text evidence="5">The sequence shown here is derived from an EMBL/GenBank/DDBJ whole genome shotgun (WGS) entry which is preliminary data.</text>
</comment>
<evidence type="ECO:0000256" key="1">
    <source>
        <dbReference type="ARBA" id="ARBA00006568"/>
    </source>
</evidence>
<comment type="similarity">
    <text evidence="1">Belongs to the jacalin lectin family.</text>
</comment>
<accession>A0ABD1ANV9</accession>
<dbReference type="CDD" id="cd09612">
    <property type="entry name" value="Jacalin"/>
    <property type="match status" value="2"/>
</dbReference>
<dbReference type="PANTHER" id="PTHR47293:SF66">
    <property type="entry name" value="JACALIN-RELATED LECTIN 11-RELATED"/>
    <property type="match status" value="1"/>
</dbReference>
<evidence type="ECO:0000256" key="2">
    <source>
        <dbReference type="ARBA" id="ARBA00022734"/>
    </source>
</evidence>
<feature type="domain" description="Jacalin-type lectin" evidence="4">
    <location>
        <begin position="2"/>
        <end position="139"/>
    </location>
</feature>
<dbReference type="Proteomes" id="UP001558713">
    <property type="component" value="Unassembled WGS sequence"/>
</dbReference>
<name>A0ABD1ANV9_CARAN</name>
<dbReference type="GO" id="GO:0030246">
    <property type="term" value="F:carbohydrate binding"/>
    <property type="evidence" value="ECO:0007669"/>
    <property type="project" value="UniProtKB-KW"/>
</dbReference>
<sequence>MSQKVVAQGGNGGVVWNDGLSKGVTKVQVGKDDSCVTYVKFQYVKDSTVESHEHGNISHQPQEFSVDYPNEYITSVEGTYACPATTTVITSILFKTSNGRTSPTFGNQNFVLESNGQKLVGFHGRNGLGLDALGAYFLSESTFPKRLEPQGGPGGGIWDDKVYDDIRKVYVGSDGGCVTGIMIDYVRGGIPETHAHGHGVLNEETQEFLLDPNEYITSVEGTYGKVARFGLPVITSLVFKTSTGRTSLTFGAKKFVIEDINGRKIVGFHGRSEAALDAIGAHFALTPNRL</sequence>